<dbReference type="eggNOG" id="ENOG502S2D3">
    <property type="taxonomic scope" value="Eukaryota"/>
</dbReference>
<evidence type="ECO:0000256" key="1">
    <source>
        <dbReference type="ARBA" id="ARBA00022723"/>
    </source>
</evidence>
<dbReference type="InterPro" id="IPR027974">
    <property type="entry name" value="DUF4470"/>
</dbReference>
<evidence type="ECO:0000313" key="7">
    <source>
        <dbReference type="Proteomes" id="UP000014500"/>
    </source>
</evidence>
<dbReference type="OMA" id="HKLDCKS"/>
<reference evidence="7" key="1">
    <citation type="submission" date="2011-05" db="EMBL/GenBank/DDBJ databases">
        <authorList>
            <person name="Richards S.R."/>
            <person name="Qu J."/>
            <person name="Jiang H."/>
            <person name="Jhangiani S.N."/>
            <person name="Agravi P."/>
            <person name="Goodspeed R."/>
            <person name="Gross S."/>
            <person name="Mandapat C."/>
            <person name="Jackson L."/>
            <person name="Mathew T."/>
            <person name="Pu L."/>
            <person name="Thornton R."/>
            <person name="Saada N."/>
            <person name="Wilczek-Boney K.B."/>
            <person name="Lee S."/>
            <person name="Kovar C."/>
            <person name="Wu Y."/>
            <person name="Scherer S.E."/>
            <person name="Worley K.C."/>
            <person name="Muzny D.M."/>
            <person name="Gibbs R."/>
        </authorList>
    </citation>
    <scope>NUCLEOTIDE SEQUENCE</scope>
    <source>
        <strain evidence="7">Brora</strain>
    </source>
</reference>
<evidence type="ECO:0000256" key="3">
    <source>
        <dbReference type="ARBA" id="ARBA00022833"/>
    </source>
</evidence>
<dbReference type="SUPFAM" id="SSF144232">
    <property type="entry name" value="HIT/MYND zinc finger-like"/>
    <property type="match status" value="1"/>
</dbReference>
<dbReference type="EnsemblMetazoa" id="SMAR008038-RA">
    <property type="protein sequence ID" value="SMAR008038-PA"/>
    <property type="gene ID" value="SMAR008038"/>
</dbReference>
<name>T1J378_STRMM</name>
<keyword evidence="1" id="KW-0479">Metal-binding</keyword>
<dbReference type="Pfam" id="PF14737">
    <property type="entry name" value="DUF4470"/>
    <property type="match status" value="1"/>
</dbReference>
<dbReference type="HOGENOM" id="CLU_429170_0_0_1"/>
<dbReference type="EMBL" id="JH431820">
    <property type="status" value="NOT_ANNOTATED_CDS"/>
    <property type="molecule type" value="Genomic_DNA"/>
</dbReference>
<proteinExistence type="predicted"/>
<dbReference type="AlphaFoldDB" id="T1J378"/>
<evidence type="ECO:0000256" key="2">
    <source>
        <dbReference type="ARBA" id="ARBA00022771"/>
    </source>
</evidence>
<evidence type="ECO:0000313" key="6">
    <source>
        <dbReference type="EnsemblMetazoa" id="SMAR008038-PA"/>
    </source>
</evidence>
<reference evidence="6" key="2">
    <citation type="submission" date="2015-02" db="UniProtKB">
        <authorList>
            <consortium name="EnsemblMetazoa"/>
        </authorList>
    </citation>
    <scope>IDENTIFICATION</scope>
</reference>
<dbReference type="PROSITE" id="PS01360">
    <property type="entry name" value="ZF_MYND_1"/>
    <property type="match status" value="2"/>
</dbReference>
<dbReference type="Proteomes" id="UP000014500">
    <property type="component" value="Unassembled WGS sequence"/>
</dbReference>
<evidence type="ECO:0000259" key="5">
    <source>
        <dbReference type="PROSITE" id="PS50865"/>
    </source>
</evidence>
<keyword evidence="2 4" id="KW-0863">Zinc-finger</keyword>
<dbReference type="PhylomeDB" id="T1J378"/>
<organism evidence="6 7">
    <name type="scientific">Strigamia maritima</name>
    <name type="common">European centipede</name>
    <name type="synonym">Geophilus maritimus</name>
    <dbReference type="NCBI Taxonomy" id="126957"/>
    <lineage>
        <taxon>Eukaryota</taxon>
        <taxon>Metazoa</taxon>
        <taxon>Ecdysozoa</taxon>
        <taxon>Arthropoda</taxon>
        <taxon>Myriapoda</taxon>
        <taxon>Chilopoda</taxon>
        <taxon>Pleurostigmophora</taxon>
        <taxon>Geophilomorpha</taxon>
        <taxon>Linotaeniidae</taxon>
        <taxon>Strigamia</taxon>
    </lineage>
</organism>
<sequence>MVEARFSCWFCLRYECTLRCPECNLAPYCSDYCLLRDLHRHKQLECIHFGEKTMCALCRKVLFSPTVDCQQCYSVTYCSADCCEAHGSAHSSQCLTLRQAILMNAKKRTKWSKEKLPSVPGYIGHTPALDYLQLRHNEGIEARELNVLLVSFSDVRSVVKTVVDLPNDFAGRVNFYLHENRAHSMARNVLFFYLAVTNPWPQYMTQIWYSTQLSEKCCRYLNTALCTLTASGGYEKMLKATRGLIRLQHEQWLGCCDVWLAWLQLAYKDSGNATSVTRLRHRRLGAWSLSPSVHQRLCSMPLGYQQSWSVWYEDGLLLPVRSVERGAVCKPNPTMFCFNPCSKCSKRAGGNVDSYPELGSSRVALQLAEIVDEKEDLVFGVPSNDNVFAAWDYVQVKAASGNCVSGDLLEMYSQYINTTIYSFCKTLSRGITSFHCLDGPVNGIASKLEDNVKMDRVCIIDAEESLNTMTALAGLRWTLNTSNCHAVLVTHHESWYDANELDRCGNMPVREPALLLSLRDVEARPFVLDQLETRKSEAVCRHWSCSDDYLDAWPLVYRHLQTEVYEFCSGLDEKTALSRTLNVEEFVRQLGFHLKFFFREHHSIVPFRFQTNIRRVSLQKANFVSLEWKPIPVLSSAQ</sequence>
<protein>
    <recommendedName>
        <fullName evidence="5">MYND-type domain-containing protein</fullName>
    </recommendedName>
</protein>
<keyword evidence="3" id="KW-0862">Zinc</keyword>
<dbReference type="PROSITE" id="PS50865">
    <property type="entry name" value="ZF_MYND_2"/>
    <property type="match status" value="1"/>
</dbReference>
<dbReference type="InterPro" id="IPR002893">
    <property type="entry name" value="Znf_MYND"/>
</dbReference>
<accession>T1J378</accession>
<feature type="domain" description="MYND-type" evidence="5">
    <location>
        <begin position="55"/>
        <end position="94"/>
    </location>
</feature>
<dbReference type="GO" id="GO:0008270">
    <property type="term" value="F:zinc ion binding"/>
    <property type="evidence" value="ECO:0007669"/>
    <property type="project" value="UniProtKB-KW"/>
</dbReference>
<keyword evidence="7" id="KW-1185">Reference proteome</keyword>
<evidence type="ECO:0000256" key="4">
    <source>
        <dbReference type="PROSITE-ProRule" id="PRU00134"/>
    </source>
</evidence>